<accession>A0A4R2FHS7</accession>
<evidence type="ECO:0000313" key="4">
    <source>
        <dbReference type="EMBL" id="TCN86735.1"/>
    </source>
</evidence>
<evidence type="ECO:0000313" key="5">
    <source>
        <dbReference type="Proteomes" id="UP000294832"/>
    </source>
</evidence>
<comment type="similarity">
    <text evidence="1">Belongs to the DprA/Smf family.</text>
</comment>
<evidence type="ECO:0000259" key="2">
    <source>
        <dbReference type="Pfam" id="PF02481"/>
    </source>
</evidence>
<dbReference type="PANTHER" id="PTHR43022">
    <property type="entry name" value="PROTEIN SMF"/>
    <property type="match status" value="1"/>
</dbReference>
<sequence length="366" mass="39494">MTEASLVDWLFVSAVSGLGPLRIGQLLEHMDVSELRQRLEHEPKSLPIALADPQIAVAWRKVDAALAWQQQASHHYLVCRDTQFYPPLLQQIPDPPPVLFLKGCPEALLRPAVAMVGSRAASHGGLSLAFQLAADLDSVGLVVVSGMAAGIDGAAHKGALSRSGQTVAVLGTGVEQIYPKRHRQLYEDIQQYGAVISEFWPSVTAFAGNFPKRNRIISGLALGTLVVEARRRSGSLISARTAMEQGREVFAVPGSVLGGDHQGCHDLIKNGAKLVEALADIVEELSPLLQCHLQALPSYVPLQTEHNSQLPFKTLLASVGYETTPLDVVVEQSGITLDLVLEQLLELELQGWVAAVPGGYVRLKRN</sequence>
<dbReference type="Pfam" id="PF02481">
    <property type="entry name" value="DNA_processg_A"/>
    <property type="match status" value="1"/>
</dbReference>
<organism evidence="4 5">
    <name type="scientific">Shewanella fodinae</name>
    <dbReference type="NCBI Taxonomy" id="552357"/>
    <lineage>
        <taxon>Bacteria</taxon>
        <taxon>Pseudomonadati</taxon>
        <taxon>Pseudomonadota</taxon>
        <taxon>Gammaproteobacteria</taxon>
        <taxon>Alteromonadales</taxon>
        <taxon>Shewanellaceae</taxon>
        <taxon>Shewanella</taxon>
    </lineage>
</organism>
<evidence type="ECO:0000256" key="1">
    <source>
        <dbReference type="ARBA" id="ARBA00006525"/>
    </source>
</evidence>
<dbReference type="EMBL" id="SLWF01000006">
    <property type="protein sequence ID" value="TCN86735.1"/>
    <property type="molecule type" value="Genomic_DNA"/>
</dbReference>
<protein>
    <submittedName>
        <fullName evidence="4">DNA processing protein</fullName>
    </submittedName>
</protein>
<dbReference type="Gene3D" id="3.40.50.450">
    <property type="match status" value="1"/>
</dbReference>
<dbReference type="Gene3D" id="1.10.10.10">
    <property type="entry name" value="Winged helix-like DNA-binding domain superfamily/Winged helix DNA-binding domain"/>
    <property type="match status" value="1"/>
</dbReference>
<dbReference type="GO" id="GO:0009294">
    <property type="term" value="P:DNA-mediated transformation"/>
    <property type="evidence" value="ECO:0007669"/>
    <property type="project" value="InterPro"/>
</dbReference>
<dbReference type="PANTHER" id="PTHR43022:SF1">
    <property type="entry name" value="PROTEIN SMF"/>
    <property type="match status" value="1"/>
</dbReference>
<dbReference type="InterPro" id="IPR057666">
    <property type="entry name" value="DrpA_SLOG"/>
</dbReference>
<comment type="caution">
    <text evidence="4">The sequence shown here is derived from an EMBL/GenBank/DDBJ whole genome shotgun (WGS) entry which is preliminary data.</text>
</comment>
<dbReference type="AlphaFoldDB" id="A0A4R2FHS7"/>
<keyword evidence="5" id="KW-1185">Reference proteome</keyword>
<dbReference type="Proteomes" id="UP000294832">
    <property type="component" value="Unassembled WGS sequence"/>
</dbReference>
<dbReference type="SUPFAM" id="SSF102405">
    <property type="entry name" value="MCP/YpsA-like"/>
    <property type="match status" value="1"/>
</dbReference>
<feature type="domain" description="DprA winged helix" evidence="3">
    <location>
        <begin position="313"/>
        <end position="359"/>
    </location>
</feature>
<name>A0A4R2FHS7_9GAMM</name>
<evidence type="ECO:0000259" key="3">
    <source>
        <dbReference type="Pfam" id="PF17782"/>
    </source>
</evidence>
<dbReference type="InterPro" id="IPR036388">
    <property type="entry name" value="WH-like_DNA-bd_sf"/>
</dbReference>
<gene>
    <name evidence="4" type="ORF">EDC91_10610</name>
</gene>
<proteinExistence type="inferred from homology"/>
<reference evidence="4 5" key="1">
    <citation type="submission" date="2019-03" db="EMBL/GenBank/DDBJ databases">
        <title>Freshwater and sediment microbial communities from various areas in North America, analyzing microbe dynamics in response to fracking.</title>
        <authorList>
            <person name="Lamendella R."/>
        </authorList>
    </citation>
    <scope>NUCLEOTIDE SEQUENCE [LARGE SCALE GENOMIC DNA]</scope>
    <source>
        <strain evidence="4 5">74A</strain>
    </source>
</reference>
<feature type="domain" description="Smf/DprA SLOG" evidence="2">
    <location>
        <begin position="78"/>
        <end position="285"/>
    </location>
</feature>
<dbReference type="Pfam" id="PF17782">
    <property type="entry name" value="WHD_DprA"/>
    <property type="match status" value="1"/>
</dbReference>
<dbReference type="InterPro" id="IPR003488">
    <property type="entry name" value="DprA"/>
</dbReference>
<dbReference type="InterPro" id="IPR041614">
    <property type="entry name" value="DprA_WH"/>
</dbReference>
<dbReference type="NCBIfam" id="TIGR00732">
    <property type="entry name" value="dprA"/>
    <property type="match status" value="1"/>
</dbReference>